<evidence type="ECO:0000313" key="2">
    <source>
        <dbReference type="EMBL" id="CAB1412396.1"/>
    </source>
</evidence>
<feature type="compositionally biased region" description="Polar residues" evidence="1">
    <location>
        <begin position="80"/>
        <end position="89"/>
    </location>
</feature>
<proteinExistence type="predicted"/>
<organism evidence="2 3">
    <name type="scientific">Pleuronectes platessa</name>
    <name type="common">European plaice</name>
    <dbReference type="NCBI Taxonomy" id="8262"/>
    <lineage>
        <taxon>Eukaryota</taxon>
        <taxon>Metazoa</taxon>
        <taxon>Chordata</taxon>
        <taxon>Craniata</taxon>
        <taxon>Vertebrata</taxon>
        <taxon>Euteleostomi</taxon>
        <taxon>Actinopterygii</taxon>
        <taxon>Neopterygii</taxon>
        <taxon>Teleostei</taxon>
        <taxon>Neoteleostei</taxon>
        <taxon>Acanthomorphata</taxon>
        <taxon>Carangaria</taxon>
        <taxon>Pleuronectiformes</taxon>
        <taxon>Pleuronectoidei</taxon>
        <taxon>Pleuronectidae</taxon>
        <taxon>Pleuronectes</taxon>
    </lineage>
</organism>
<feature type="region of interest" description="Disordered" evidence="1">
    <location>
        <begin position="19"/>
        <end position="114"/>
    </location>
</feature>
<dbReference type="AlphaFoldDB" id="A0A9N7Y4D3"/>
<evidence type="ECO:0000313" key="3">
    <source>
        <dbReference type="Proteomes" id="UP001153269"/>
    </source>
</evidence>
<feature type="compositionally biased region" description="Basic residues" evidence="1">
    <location>
        <begin position="68"/>
        <end position="79"/>
    </location>
</feature>
<accession>A0A9N7Y4D3</accession>
<gene>
    <name evidence="2" type="ORF">PLEPLA_LOCUS87</name>
</gene>
<dbReference type="Proteomes" id="UP001153269">
    <property type="component" value="Unassembled WGS sequence"/>
</dbReference>
<keyword evidence="3" id="KW-1185">Reference proteome</keyword>
<name>A0A9N7Y4D3_PLEPL</name>
<feature type="compositionally biased region" description="Basic and acidic residues" evidence="1">
    <location>
        <begin position="31"/>
        <end position="42"/>
    </location>
</feature>
<sequence length="162" mass="17423">MCEKEPNFDSNIFVLGRRKAGVHDPCSAKGGVRENQREREAGRGGVPSRSCGSCRLRENESKSSRAVRQLRRTAPRHSRVTTAKSSNAPRKTGMKNGSCLSTRARPRKTGPVWASEVEEPSGACSVRVGACVAVSGRSAAGCLSAEESMLSELLRGPHEPIF</sequence>
<evidence type="ECO:0000256" key="1">
    <source>
        <dbReference type="SAM" id="MobiDB-lite"/>
    </source>
</evidence>
<reference evidence="2" key="1">
    <citation type="submission" date="2020-03" db="EMBL/GenBank/DDBJ databases">
        <authorList>
            <person name="Weist P."/>
        </authorList>
    </citation>
    <scope>NUCLEOTIDE SEQUENCE</scope>
</reference>
<protein>
    <submittedName>
        <fullName evidence="2">Uncharacterized protein</fullName>
    </submittedName>
</protein>
<dbReference type="EMBL" id="CADEAL010000001">
    <property type="protein sequence ID" value="CAB1412396.1"/>
    <property type="molecule type" value="Genomic_DNA"/>
</dbReference>
<comment type="caution">
    <text evidence="2">The sequence shown here is derived from an EMBL/GenBank/DDBJ whole genome shotgun (WGS) entry which is preliminary data.</text>
</comment>